<dbReference type="InterPro" id="IPR027417">
    <property type="entry name" value="P-loop_NTPase"/>
</dbReference>
<dbReference type="Pfam" id="PF13175">
    <property type="entry name" value="AAA_15"/>
    <property type="match status" value="1"/>
</dbReference>
<dbReference type="Gene3D" id="3.40.50.300">
    <property type="entry name" value="P-loop containing nucleotide triphosphate hydrolases"/>
    <property type="match status" value="1"/>
</dbReference>
<proteinExistence type="predicted"/>
<evidence type="ECO:0000313" key="3">
    <source>
        <dbReference type="Proteomes" id="UP000027154"/>
    </source>
</evidence>
<dbReference type="AlphaFoldDB" id="A0ABD3Y6B7"/>
<gene>
    <name evidence="2" type="ORF">DC53_15530</name>
</gene>
<protein>
    <recommendedName>
        <fullName evidence="1">Endonuclease GajA/Old nuclease/RecF-like AAA domain-containing protein</fullName>
    </recommendedName>
</protein>
<dbReference type="PANTHER" id="PTHR43581:SF2">
    <property type="entry name" value="EXCINUCLEASE ATPASE SUBUNIT"/>
    <property type="match status" value="1"/>
</dbReference>
<dbReference type="SUPFAM" id="SSF52540">
    <property type="entry name" value="P-loop containing nucleoside triphosphate hydrolases"/>
    <property type="match status" value="1"/>
</dbReference>
<comment type="caution">
    <text evidence="2">The sequence shown here is derived from an EMBL/GenBank/DDBJ whole genome shotgun (WGS) entry which is preliminary data.</text>
</comment>
<evidence type="ECO:0000313" key="2">
    <source>
        <dbReference type="EMBL" id="KDC49628.1"/>
    </source>
</evidence>
<organism evidence="2 3">
    <name type="scientific">Pseudoalteromonas fuliginea</name>
    <dbReference type="NCBI Taxonomy" id="1872678"/>
    <lineage>
        <taxon>Bacteria</taxon>
        <taxon>Pseudomonadati</taxon>
        <taxon>Pseudomonadota</taxon>
        <taxon>Gammaproteobacteria</taxon>
        <taxon>Alteromonadales</taxon>
        <taxon>Pseudoalteromonadaceae</taxon>
        <taxon>Pseudoalteromonas</taxon>
    </lineage>
</organism>
<feature type="domain" description="Endonuclease GajA/Old nuclease/RecF-like AAA" evidence="1">
    <location>
        <begin position="1"/>
        <end position="408"/>
    </location>
</feature>
<evidence type="ECO:0000259" key="1">
    <source>
        <dbReference type="Pfam" id="PF13175"/>
    </source>
</evidence>
<dbReference type="RefSeq" id="WP_050484157.1">
    <property type="nucleotide sequence ID" value="NZ_JJNZ01000059.1"/>
</dbReference>
<dbReference type="InterPro" id="IPR051396">
    <property type="entry name" value="Bact_Antivir_Def_Nuclease"/>
</dbReference>
<reference evidence="2 3" key="1">
    <citation type="submission" date="2014-04" db="EMBL/GenBank/DDBJ databases">
        <title>Pseudoalteromonas galatheae sp. nov., isolated from a deep-sea polychaete near Canal Concepcion, Chile.</title>
        <authorList>
            <person name="Machado H.R."/>
            <person name="Gram L."/>
            <person name="Vynne N.G."/>
        </authorList>
    </citation>
    <scope>NUCLEOTIDE SEQUENCE [LARGE SCALE GENOMIC DNA]</scope>
    <source>
        <strain evidence="2 3">KMM216</strain>
    </source>
</reference>
<dbReference type="PANTHER" id="PTHR43581">
    <property type="entry name" value="ATP/GTP PHOSPHATASE"/>
    <property type="match status" value="1"/>
</dbReference>
<accession>A0ABD3Y6B7</accession>
<dbReference type="EMBL" id="JJNZ01000059">
    <property type="protein sequence ID" value="KDC49628.1"/>
    <property type="molecule type" value="Genomic_DNA"/>
</dbReference>
<sequence>MKIKEVTINGFEHKLICNNFEDNNNYYTVLVGKNSAGKTECLIQVIGCLLRLQLKKNNSPYIDPLDEILEHEFKRYQESYEFETKLTFSESTNSKLEEMVKFKKSNSARIIKKFDGSEVTLNDGYFRHSLKTYPLLNKEIYLNIIAISESPYSKFPILNSEYKNSYSLFSPQLLKNKDTVTVYADDYVLPQTQRLVKSIFHSIACKTKVNLRALFELLKFELKIKVSIDLKDRYAKHSEIGVLKFIDVKVVQKQAEGVLFEKTPAQLRKYWEYLSERFDLSSLQGKSYTESHSSTSILLDIIGDYEGFEALNSLIEYEVLSVNKIAFKNSHSGDYVDSTRLSSGQYCLLTLFFSIASKISNGSLILLDEPEISLHPYWQAQIIPLLNSTFSNYINCHFILATHSPHIISNLSNINSSVVIFDSNDKSSHTVEGGKISSQSVDFQLAEVFEYPGFRNEYVNRELISYLVQVSKGREITDETYKTIRRIVELESKLDSSDPMLELIYAVKKTLKANLNEGC</sequence>
<name>A0ABD3Y6B7_9GAMM</name>
<dbReference type="Proteomes" id="UP000027154">
    <property type="component" value="Unassembled WGS sequence"/>
</dbReference>
<dbReference type="InterPro" id="IPR041685">
    <property type="entry name" value="AAA_GajA/Old/RecF-like"/>
</dbReference>